<evidence type="ECO:0000259" key="1">
    <source>
        <dbReference type="Pfam" id="PF00144"/>
    </source>
</evidence>
<keyword evidence="3" id="KW-1185">Reference proteome</keyword>
<reference evidence="2 3" key="1">
    <citation type="submission" date="2023-07" db="EMBL/GenBank/DDBJ databases">
        <title>Comparative genomics of wheat-associated soil bacteria to identify genetic determinants of phenazine resistance.</title>
        <authorList>
            <person name="Mouncey N."/>
        </authorList>
    </citation>
    <scope>NUCLEOTIDE SEQUENCE [LARGE SCALE GENOMIC DNA]</scope>
    <source>
        <strain evidence="2 3">W2I16</strain>
    </source>
</reference>
<evidence type="ECO:0000313" key="3">
    <source>
        <dbReference type="Proteomes" id="UP001223072"/>
    </source>
</evidence>
<dbReference type="Proteomes" id="UP001223072">
    <property type="component" value="Unassembled WGS sequence"/>
</dbReference>
<feature type="domain" description="Beta-lactamase-related" evidence="1">
    <location>
        <begin position="1"/>
        <end position="92"/>
    </location>
</feature>
<sequence>MSTAGDWSRFYGALMSGRLLPAAQLAEMRTTVPENGPGDPDELGYGLGIETAKTACGTVWDHVGVVPGYATYNVTDSTGHRTASFFFATSTLNRQAHQTGAAPMDAVHCAMFD</sequence>
<organism evidence="2 3">
    <name type="scientific">Streptomyces turgidiscabies</name>
    <dbReference type="NCBI Taxonomy" id="85558"/>
    <lineage>
        <taxon>Bacteria</taxon>
        <taxon>Bacillati</taxon>
        <taxon>Actinomycetota</taxon>
        <taxon>Actinomycetes</taxon>
        <taxon>Kitasatosporales</taxon>
        <taxon>Streptomycetaceae</taxon>
        <taxon>Streptomyces</taxon>
    </lineage>
</organism>
<protein>
    <submittedName>
        <fullName evidence="2">CubicO group peptidase (Beta-lactamase class C family)</fullName>
    </submittedName>
</protein>
<dbReference type="SUPFAM" id="SSF56601">
    <property type="entry name" value="beta-lactamase/transpeptidase-like"/>
    <property type="match status" value="1"/>
</dbReference>
<dbReference type="InterPro" id="IPR012338">
    <property type="entry name" value="Beta-lactam/transpept-like"/>
</dbReference>
<dbReference type="Gene3D" id="3.40.710.10">
    <property type="entry name" value="DD-peptidase/beta-lactamase superfamily"/>
    <property type="match status" value="1"/>
</dbReference>
<gene>
    <name evidence="2" type="ORF">QFZ49_003456</name>
</gene>
<accession>A0ABU0RNE6</accession>
<dbReference type="EMBL" id="JAUSZS010000004">
    <property type="protein sequence ID" value="MDQ0933516.1"/>
    <property type="molecule type" value="Genomic_DNA"/>
</dbReference>
<dbReference type="InterPro" id="IPR001466">
    <property type="entry name" value="Beta-lactam-related"/>
</dbReference>
<comment type="caution">
    <text evidence="2">The sequence shown here is derived from an EMBL/GenBank/DDBJ whole genome shotgun (WGS) entry which is preliminary data.</text>
</comment>
<dbReference type="Pfam" id="PF00144">
    <property type="entry name" value="Beta-lactamase"/>
    <property type="match status" value="1"/>
</dbReference>
<evidence type="ECO:0000313" key="2">
    <source>
        <dbReference type="EMBL" id="MDQ0933516.1"/>
    </source>
</evidence>
<proteinExistence type="predicted"/>
<name>A0ABU0RNE6_9ACTN</name>